<dbReference type="AlphaFoldDB" id="A0A7K0C7A2"/>
<dbReference type="InterPro" id="IPR000551">
    <property type="entry name" value="MerR-type_HTH_dom"/>
</dbReference>
<dbReference type="GO" id="GO:0003700">
    <property type="term" value="F:DNA-binding transcription factor activity"/>
    <property type="evidence" value="ECO:0007669"/>
    <property type="project" value="InterPro"/>
</dbReference>
<dbReference type="Pfam" id="PF13411">
    <property type="entry name" value="MerR_1"/>
    <property type="match status" value="1"/>
</dbReference>
<dbReference type="PROSITE" id="PS50937">
    <property type="entry name" value="HTH_MERR_2"/>
    <property type="match status" value="1"/>
</dbReference>
<protein>
    <recommendedName>
        <fullName evidence="2">HTH merR-type domain-containing protein</fullName>
    </recommendedName>
</protein>
<accession>A0A7K0C7A2</accession>
<evidence type="ECO:0000256" key="1">
    <source>
        <dbReference type="ARBA" id="ARBA00023125"/>
    </source>
</evidence>
<keyword evidence="4" id="KW-1185">Reference proteome</keyword>
<gene>
    <name evidence="3" type="ORF">ACRB68_74340</name>
</gene>
<evidence type="ECO:0000313" key="4">
    <source>
        <dbReference type="Proteomes" id="UP000487268"/>
    </source>
</evidence>
<organism evidence="3 4">
    <name type="scientific">Actinomadura macrotermitis</name>
    <dbReference type="NCBI Taxonomy" id="2585200"/>
    <lineage>
        <taxon>Bacteria</taxon>
        <taxon>Bacillati</taxon>
        <taxon>Actinomycetota</taxon>
        <taxon>Actinomycetes</taxon>
        <taxon>Streptosporangiales</taxon>
        <taxon>Thermomonosporaceae</taxon>
        <taxon>Actinomadura</taxon>
    </lineage>
</organism>
<reference evidence="3 4" key="1">
    <citation type="submission" date="2019-10" db="EMBL/GenBank/DDBJ databases">
        <title>Actinomadura rubteroloni sp. nov. and Actinomadura macrotermitis sp. nov., isolated from the gut of fungus growing-termite Macrotermes natalensis.</title>
        <authorList>
            <person name="Benndorf R."/>
            <person name="Martin K."/>
            <person name="Kuefner M."/>
            <person name="De Beer W."/>
            <person name="Kaster A.-K."/>
            <person name="Vollmers J."/>
            <person name="Poulsen M."/>
            <person name="Beemelmanns C."/>
        </authorList>
    </citation>
    <scope>NUCLEOTIDE SEQUENCE [LARGE SCALE GENOMIC DNA]</scope>
    <source>
        <strain evidence="3 4">RB68</strain>
    </source>
</reference>
<proteinExistence type="predicted"/>
<dbReference type="RefSeq" id="WP_328595262.1">
    <property type="nucleotide sequence ID" value="NZ_WEGH01000006.1"/>
</dbReference>
<dbReference type="SUPFAM" id="SSF46955">
    <property type="entry name" value="Putative DNA-binding domain"/>
    <property type="match status" value="1"/>
</dbReference>
<comment type="caution">
    <text evidence="3">The sequence shown here is derived from an EMBL/GenBank/DDBJ whole genome shotgun (WGS) entry which is preliminary data.</text>
</comment>
<dbReference type="PRINTS" id="PR00040">
    <property type="entry name" value="HTHMERR"/>
</dbReference>
<dbReference type="EMBL" id="WEGH01000006">
    <property type="protein sequence ID" value="MQY09315.1"/>
    <property type="molecule type" value="Genomic_DNA"/>
</dbReference>
<evidence type="ECO:0000259" key="2">
    <source>
        <dbReference type="PROSITE" id="PS50937"/>
    </source>
</evidence>
<dbReference type="PANTHER" id="PTHR30204">
    <property type="entry name" value="REDOX-CYCLING DRUG-SENSING TRANSCRIPTIONAL ACTIVATOR SOXR"/>
    <property type="match status" value="1"/>
</dbReference>
<dbReference type="InterPro" id="IPR047057">
    <property type="entry name" value="MerR_fam"/>
</dbReference>
<dbReference type="CDD" id="cd00592">
    <property type="entry name" value="HTH_MerR-like"/>
    <property type="match status" value="1"/>
</dbReference>
<feature type="domain" description="HTH merR-type" evidence="2">
    <location>
        <begin position="13"/>
        <end position="78"/>
    </location>
</feature>
<dbReference type="GO" id="GO:0003677">
    <property type="term" value="F:DNA binding"/>
    <property type="evidence" value="ECO:0007669"/>
    <property type="project" value="UniProtKB-KW"/>
</dbReference>
<keyword evidence="1" id="KW-0238">DNA-binding</keyword>
<dbReference type="Proteomes" id="UP000487268">
    <property type="component" value="Unassembled WGS sequence"/>
</dbReference>
<evidence type="ECO:0000313" key="3">
    <source>
        <dbReference type="EMBL" id="MQY09315.1"/>
    </source>
</evidence>
<name>A0A7K0C7A2_9ACTN</name>
<dbReference type="Gene3D" id="1.10.1660.10">
    <property type="match status" value="1"/>
</dbReference>
<dbReference type="SMART" id="SM00422">
    <property type="entry name" value="HTH_MERR"/>
    <property type="match status" value="1"/>
</dbReference>
<dbReference type="PANTHER" id="PTHR30204:SF93">
    <property type="entry name" value="HTH MERR-TYPE DOMAIN-CONTAINING PROTEIN"/>
    <property type="match status" value="1"/>
</dbReference>
<sequence length="310" mass="33100">MPVTDDTPHGIGIGELARRTGLPVRTVRFYCDEGLLPAARSAGGHRRFDAGAVERLRTVRRLRTLGLGLPAIAEVLAGERSVEEAAAAERAALDAEIAALAWRRASLRAVEEAPPTERAARLELLGAVAQGAAARSALTAFWRSAVVAELPGPLLSDFVALWAPDPPADSDPAQVVAYAGLVALTADRTLLRHLRARGRVNMAAIRDEGELMLGVGAACGLAAPSVAAGEEPGPGPALERFVAAHTELRGGRDDPAFRRHLYRELSLDQDPRIDRYWRLVAEVTGEPVNLGSMHAWLLRGLGRRVLQEAA</sequence>
<dbReference type="InterPro" id="IPR009061">
    <property type="entry name" value="DNA-bd_dom_put_sf"/>
</dbReference>